<reference evidence="12" key="1">
    <citation type="journal article" date="2019" name="Int. J. Syst. Evol. Microbiol.">
        <title>The Global Catalogue of Microorganisms (GCM) 10K type strain sequencing project: providing services to taxonomists for standard genome sequencing and annotation.</title>
        <authorList>
            <consortium name="The Broad Institute Genomics Platform"/>
            <consortium name="The Broad Institute Genome Sequencing Center for Infectious Disease"/>
            <person name="Wu L."/>
            <person name="Ma J."/>
        </authorList>
    </citation>
    <scope>NUCLEOTIDE SEQUENCE [LARGE SCALE GENOMIC DNA]</scope>
    <source>
        <strain evidence="12">JCM 31202</strain>
    </source>
</reference>
<evidence type="ECO:0000256" key="6">
    <source>
        <dbReference type="ARBA" id="ARBA00022840"/>
    </source>
</evidence>
<dbReference type="Gene3D" id="3.30.200.20">
    <property type="entry name" value="Phosphorylase Kinase, domain 1"/>
    <property type="match status" value="1"/>
</dbReference>
<name>A0ABW3EQF4_9ACTN</name>
<keyword evidence="3 11" id="KW-0808">Transferase</keyword>
<comment type="caution">
    <text evidence="11">The sequence shown here is derived from an EMBL/GenBank/DDBJ whole genome shotgun (WGS) entry which is preliminary data.</text>
</comment>
<accession>A0ABW3EQF4</accession>
<feature type="region of interest" description="Disordered" evidence="8">
    <location>
        <begin position="274"/>
        <end position="323"/>
    </location>
</feature>
<dbReference type="PANTHER" id="PTHR43289">
    <property type="entry name" value="MITOGEN-ACTIVATED PROTEIN KINASE KINASE KINASE 20-RELATED"/>
    <property type="match status" value="1"/>
</dbReference>
<evidence type="ECO:0000256" key="4">
    <source>
        <dbReference type="ARBA" id="ARBA00022741"/>
    </source>
</evidence>
<evidence type="ECO:0000256" key="8">
    <source>
        <dbReference type="SAM" id="MobiDB-lite"/>
    </source>
</evidence>
<keyword evidence="9" id="KW-1133">Transmembrane helix</keyword>
<dbReference type="CDD" id="cd14014">
    <property type="entry name" value="STKc_PknB_like"/>
    <property type="match status" value="1"/>
</dbReference>
<feature type="transmembrane region" description="Helical" evidence="9">
    <location>
        <begin position="388"/>
        <end position="404"/>
    </location>
</feature>
<feature type="transmembrane region" description="Helical" evidence="9">
    <location>
        <begin position="491"/>
        <end position="510"/>
    </location>
</feature>
<evidence type="ECO:0000313" key="12">
    <source>
        <dbReference type="Proteomes" id="UP001596972"/>
    </source>
</evidence>
<proteinExistence type="predicted"/>
<dbReference type="InterPro" id="IPR017441">
    <property type="entry name" value="Protein_kinase_ATP_BS"/>
</dbReference>
<evidence type="ECO:0000313" key="11">
    <source>
        <dbReference type="EMBL" id="MFD0902016.1"/>
    </source>
</evidence>
<keyword evidence="2" id="KW-0723">Serine/threonine-protein kinase</keyword>
<dbReference type="Pfam" id="PF00069">
    <property type="entry name" value="Pkinase"/>
    <property type="match status" value="1"/>
</dbReference>
<feature type="transmembrane region" description="Helical" evidence="9">
    <location>
        <begin position="416"/>
        <end position="437"/>
    </location>
</feature>
<gene>
    <name evidence="11" type="ORF">ACFQ11_16565</name>
</gene>
<evidence type="ECO:0000256" key="3">
    <source>
        <dbReference type="ARBA" id="ARBA00022679"/>
    </source>
</evidence>
<evidence type="ECO:0000256" key="7">
    <source>
        <dbReference type="PROSITE-ProRule" id="PRU10141"/>
    </source>
</evidence>
<dbReference type="InterPro" id="IPR000719">
    <property type="entry name" value="Prot_kinase_dom"/>
</dbReference>
<dbReference type="GO" id="GO:0004674">
    <property type="term" value="F:protein serine/threonine kinase activity"/>
    <property type="evidence" value="ECO:0007669"/>
    <property type="project" value="UniProtKB-EC"/>
</dbReference>
<keyword evidence="5 11" id="KW-0418">Kinase</keyword>
<dbReference type="SMART" id="SM00220">
    <property type="entry name" value="S_TKc"/>
    <property type="match status" value="1"/>
</dbReference>
<keyword evidence="4 7" id="KW-0547">Nucleotide-binding</keyword>
<keyword evidence="9" id="KW-0812">Transmembrane</keyword>
<keyword evidence="9" id="KW-0472">Membrane</keyword>
<dbReference type="InterPro" id="IPR008271">
    <property type="entry name" value="Ser/Thr_kinase_AS"/>
</dbReference>
<feature type="transmembrane region" description="Helical" evidence="9">
    <location>
        <begin position="326"/>
        <end position="347"/>
    </location>
</feature>
<dbReference type="EMBL" id="JBHTJA010000029">
    <property type="protein sequence ID" value="MFD0902016.1"/>
    <property type="molecule type" value="Genomic_DNA"/>
</dbReference>
<dbReference type="Proteomes" id="UP001596972">
    <property type="component" value="Unassembled WGS sequence"/>
</dbReference>
<sequence length="522" mass="55761">MGWDGEGVLAGRYRRLDRIGRGGMGAVWRAYDADLDREVAVKELWVPEQVAEPERAVWYARMEREARAAARLRHPGIVTVYDRVRGEDGRPWIVMELVRGRSLDRVLAEDGPLPVRRVAAIGLAMLDALAAAHAEGIVHRDVKPANVLLEGERVVLTDFGIAAVEGDAALTRTGAVLGTPAYMAPEQVDGESATAASDLWSLGATLYAAVEGRPPFTAPTHGALFVAIATRDPEPPQCGGPLAEAVNGLLHKNPADRPSPDRLRELLDTAAAHTGRPSGEAATRVDSSPPPPVATPRTIPSGVRVPGPPAGEHPGPARETGRGHPVAVRGALVCVWITVALSLLMPWDARWPGLGWGLVTPPALLVTLVVSTLLSAGLWRMVYRPRRVLGVVALINVGLAASILKNPVFHELLVPSHGMVIGWLTGAVSLMFAFAGVNGSSFDESASGEPRPPGTRTVVIVEGIVAVTWPQVFCWMMGIDVYMGGLPYPSWVPGFLLGCMFLVWIAIQLAPRSLWAGLRLGR</sequence>
<feature type="binding site" evidence="7">
    <location>
        <position position="42"/>
    </location>
    <ligand>
        <name>ATP</name>
        <dbReference type="ChEBI" id="CHEBI:30616"/>
    </ligand>
</feature>
<feature type="transmembrane region" description="Helical" evidence="9">
    <location>
        <begin position="353"/>
        <end position="376"/>
    </location>
</feature>
<evidence type="ECO:0000256" key="5">
    <source>
        <dbReference type="ARBA" id="ARBA00022777"/>
    </source>
</evidence>
<dbReference type="Gene3D" id="1.10.510.10">
    <property type="entry name" value="Transferase(Phosphotransferase) domain 1"/>
    <property type="match status" value="1"/>
</dbReference>
<dbReference type="PROSITE" id="PS00107">
    <property type="entry name" value="PROTEIN_KINASE_ATP"/>
    <property type="match status" value="1"/>
</dbReference>
<evidence type="ECO:0000259" key="10">
    <source>
        <dbReference type="PROSITE" id="PS50011"/>
    </source>
</evidence>
<organism evidence="11 12">
    <name type="scientific">Actinomadura sediminis</name>
    <dbReference type="NCBI Taxonomy" id="1038904"/>
    <lineage>
        <taxon>Bacteria</taxon>
        <taxon>Bacillati</taxon>
        <taxon>Actinomycetota</taxon>
        <taxon>Actinomycetes</taxon>
        <taxon>Streptosporangiales</taxon>
        <taxon>Thermomonosporaceae</taxon>
        <taxon>Actinomadura</taxon>
    </lineage>
</organism>
<dbReference type="PROSITE" id="PS00108">
    <property type="entry name" value="PROTEIN_KINASE_ST"/>
    <property type="match status" value="1"/>
</dbReference>
<evidence type="ECO:0000256" key="1">
    <source>
        <dbReference type="ARBA" id="ARBA00012513"/>
    </source>
</evidence>
<dbReference type="EC" id="2.7.11.1" evidence="1"/>
<dbReference type="SUPFAM" id="SSF56112">
    <property type="entry name" value="Protein kinase-like (PK-like)"/>
    <property type="match status" value="1"/>
</dbReference>
<evidence type="ECO:0000256" key="2">
    <source>
        <dbReference type="ARBA" id="ARBA00022527"/>
    </source>
</evidence>
<evidence type="ECO:0000256" key="9">
    <source>
        <dbReference type="SAM" id="Phobius"/>
    </source>
</evidence>
<dbReference type="PROSITE" id="PS50011">
    <property type="entry name" value="PROTEIN_KINASE_DOM"/>
    <property type="match status" value="1"/>
</dbReference>
<feature type="domain" description="Protein kinase" evidence="10">
    <location>
        <begin position="13"/>
        <end position="267"/>
    </location>
</feature>
<dbReference type="InterPro" id="IPR011009">
    <property type="entry name" value="Kinase-like_dom_sf"/>
</dbReference>
<dbReference type="RefSeq" id="WP_378299383.1">
    <property type="nucleotide sequence ID" value="NZ_JBHTJA010000029.1"/>
</dbReference>
<keyword evidence="12" id="KW-1185">Reference proteome</keyword>
<keyword evidence="6 7" id="KW-0067">ATP-binding</keyword>
<feature type="transmembrane region" description="Helical" evidence="9">
    <location>
        <begin position="458"/>
        <end position="479"/>
    </location>
</feature>
<dbReference type="PANTHER" id="PTHR43289:SF6">
    <property type="entry name" value="SERINE_THREONINE-PROTEIN KINASE NEKL-3"/>
    <property type="match status" value="1"/>
</dbReference>
<protein>
    <recommendedName>
        <fullName evidence="1">non-specific serine/threonine protein kinase</fullName>
        <ecNumber evidence="1">2.7.11.1</ecNumber>
    </recommendedName>
</protein>